<feature type="compositionally biased region" description="Polar residues" evidence="1">
    <location>
        <begin position="1"/>
        <end position="15"/>
    </location>
</feature>
<feature type="compositionally biased region" description="Low complexity" evidence="1">
    <location>
        <begin position="56"/>
        <end position="66"/>
    </location>
</feature>
<dbReference type="EMBL" id="PJQD01000020">
    <property type="protein sequence ID" value="POY74949.1"/>
    <property type="molecule type" value="Genomic_DNA"/>
</dbReference>
<feature type="region of interest" description="Disordered" evidence="1">
    <location>
        <begin position="405"/>
        <end position="487"/>
    </location>
</feature>
<evidence type="ECO:0000313" key="2">
    <source>
        <dbReference type="EMBL" id="POY74949.1"/>
    </source>
</evidence>
<reference evidence="2 3" key="1">
    <citation type="journal article" date="2018" name="Front. Microbiol.">
        <title>Prospects for Fungal Bioremediation of Acidic Radioactive Waste Sites: Characterization and Genome Sequence of Rhodotorula taiwanensis MD1149.</title>
        <authorList>
            <person name="Tkavc R."/>
            <person name="Matrosova V.Y."/>
            <person name="Grichenko O.E."/>
            <person name="Gostincar C."/>
            <person name="Volpe R.P."/>
            <person name="Klimenkova P."/>
            <person name="Gaidamakova E.K."/>
            <person name="Zhou C.E."/>
            <person name="Stewart B.J."/>
            <person name="Lyman M.G."/>
            <person name="Malfatti S.A."/>
            <person name="Rubinfeld B."/>
            <person name="Courtot M."/>
            <person name="Singh J."/>
            <person name="Dalgard C.L."/>
            <person name="Hamilton T."/>
            <person name="Frey K.G."/>
            <person name="Gunde-Cimerman N."/>
            <person name="Dugan L."/>
            <person name="Daly M.J."/>
        </authorList>
    </citation>
    <scope>NUCLEOTIDE SEQUENCE [LARGE SCALE GENOMIC DNA]</scope>
    <source>
        <strain evidence="2 3">MD1149</strain>
    </source>
</reference>
<feature type="compositionally biased region" description="Polar residues" evidence="1">
    <location>
        <begin position="133"/>
        <end position="144"/>
    </location>
</feature>
<proteinExistence type="predicted"/>
<dbReference type="AlphaFoldDB" id="A0A2S5BDV2"/>
<sequence length="591" mass="60962">MSTRALLSLDSNQIRPDSFGGGGEGGSSDESAPATPSKDKFREWTFPRRAGGGPVASGSGRAAAFGARGGADSVAPLPGSAAASYSARPRTGSGGIRAGSTTTAARRPSVAARQSKAANLFSTSSSRSDDSDLGTTHGRSSSVAHSAIPVAARSTSSPKKQWPTGSPDVRHRSNASILASPPSSSRRPSSTSSPFIKLSLPGVSLGSSSSGPTSSPKHPIALLRLVFTNLRRKSAAEVVYLVLFCGAIVVWAGALCGYGHTGPVAIVPVSDSAAVLGRTARVPQVIDVQIPDSLLEPQDRSHPESEYLADVHQREGDSSHDDGEDHFQASPLDPALEDDNVPHVHHNEEHDSLWSNHDEAAGLDSDAAGQAHLPRPEHGVEPVEPAEAEALDHTVAPAIVTMPLETQSHRGGGGGAAADSATAGENDADAGLAPDLLSSELGSSEAFSSDEDEPAPLDRAVAEAADPEALEEDDATTEPIVDDSLPLERVDATAADESAGAALHVIDADDGPGAPTALDELLDSAAAEEQQDGKADKAMPADALFRAPGTKNRNKAQKKKRSNTGAGKAQKPLVQKVVPDDRGMKVIVRRY</sequence>
<feature type="compositionally biased region" description="Basic and acidic residues" evidence="1">
    <location>
        <begin position="297"/>
        <end position="327"/>
    </location>
</feature>
<feature type="compositionally biased region" description="Low complexity" evidence="1">
    <location>
        <begin position="180"/>
        <end position="193"/>
    </location>
</feature>
<feature type="compositionally biased region" description="Basic and acidic residues" evidence="1">
    <location>
        <begin position="37"/>
        <end position="46"/>
    </location>
</feature>
<protein>
    <submittedName>
        <fullName evidence="2">Uncharacterized protein</fullName>
    </submittedName>
</protein>
<dbReference type="OrthoDB" id="2537364at2759"/>
<keyword evidence="3" id="KW-1185">Reference proteome</keyword>
<name>A0A2S5BDV2_9BASI</name>
<comment type="caution">
    <text evidence="2">The sequence shown here is derived from an EMBL/GenBank/DDBJ whole genome shotgun (WGS) entry which is preliminary data.</text>
</comment>
<feature type="compositionally biased region" description="Basic residues" evidence="1">
    <location>
        <begin position="552"/>
        <end position="562"/>
    </location>
</feature>
<accession>A0A2S5BDV2</accession>
<dbReference type="Proteomes" id="UP000237144">
    <property type="component" value="Unassembled WGS sequence"/>
</dbReference>
<feature type="compositionally biased region" description="Acidic residues" evidence="1">
    <location>
        <begin position="465"/>
        <end position="476"/>
    </location>
</feature>
<feature type="region of interest" description="Disordered" evidence="1">
    <location>
        <begin position="527"/>
        <end position="578"/>
    </location>
</feature>
<gene>
    <name evidence="2" type="ORF">BMF94_1925</name>
</gene>
<organism evidence="2 3">
    <name type="scientific">Rhodotorula taiwanensis</name>
    <dbReference type="NCBI Taxonomy" id="741276"/>
    <lineage>
        <taxon>Eukaryota</taxon>
        <taxon>Fungi</taxon>
        <taxon>Dikarya</taxon>
        <taxon>Basidiomycota</taxon>
        <taxon>Pucciniomycotina</taxon>
        <taxon>Microbotryomycetes</taxon>
        <taxon>Sporidiobolales</taxon>
        <taxon>Sporidiobolaceae</taxon>
        <taxon>Rhodotorula</taxon>
    </lineage>
</organism>
<feature type="compositionally biased region" description="Low complexity" evidence="1">
    <location>
        <begin position="436"/>
        <end position="447"/>
    </location>
</feature>
<feature type="region of interest" description="Disordered" evidence="1">
    <location>
        <begin position="294"/>
        <end position="343"/>
    </location>
</feature>
<evidence type="ECO:0000313" key="3">
    <source>
        <dbReference type="Proteomes" id="UP000237144"/>
    </source>
</evidence>
<evidence type="ECO:0000256" key="1">
    <source>
        <dbReference type="SAM" id="MobiDB-lite"/>
    </source>
</evidence>
<feature type="region of interest" description="Disordered" evidence="1">
    <location>
        <begin position="1"/>
        <end position="193"/>
    </location>
</feature>